<protein>
    <submittedName>
        <fullName evidence="1">Putative ovule protein</fullName>
    </submittedName>
</protein>
<dbReference type="AlphaFoldDB" id="A0A0V0GJL6"/>
<dbReference type="EMBL" id="GEDG01037398">
    <property type="protein sequence ID" value="JAP08152.1"/>
    <property type="molecule type" value="Transcribed_RNA"/>
</dbReference>
<feature type="non-terminal residue" evidence="1">
    <location>
        <position position="107"/>
    </location>
</feature>
<reference evidence="1" key="1">
    <citation type="submission" date="2015-12" db="EMBL/GenBank/DDBJ databases">
        <title>Gene expression during late stages of embryo sac development: a critical building block for successful pollen-pistil interactions.</title>
        <authorList>
            <person name="Liu Y."/>
            <person name="Joly V."/>
            <person name="Sabar M."/>
            <person name="Matton D.P."/>
        </authorList>
    </citation>
    <scope>NUCLEOTIDE SEQUENCE</scope>
</reference>
<sequence length="107" mass="11415">MLSKKFLSDGDKLSAACATSGTTIDAVSTPVVNPTTAFSLIEDALMTTNFFEVAICFEGLIGNGLKKPSTIGCFFWLLQVSGIAIETIEEVAISFAFLLSRITKTKV</sequence>
<accession>A0A0V0GJL6</accession>
<proteinExistence type="predicted"/>
<evidence type="ECO:0000313" key="1">
    <source>
        <dbReference type="EMBL" id="JAP08152.1"/>
    </source>
</evidence>
<name>A0A0V0GJL6_SOLCH</name>
<organism evidence="1">
    <name type="scientific">Solanum chacoense</name>
    <name type="common">Chaco potato</name>
    <dbReference type="NCBI Taxonomy" id="4108"/>
    <lineage>
        <taxon>Eukaryota</taxon>
        <taxon>Viridiplantae</taxon>
        <taxon>Streptophyta</taxon>
        <taxon>Embryophyta</taxon>
        <taxon>Tracheophyta</taxon>
        <taxon>Spermatophyta</taxon>
        <taxon>Magnoliopsida</taxon>
        <taxon>eudicotyledons</taxon>
        <taxon>Gunneridae</taxon>
        <taxon>Pentapetalae</taxon>
        <taxon>asterids</taxon>
        <taxon>lamiids</taxon>
        <taxon>Solanales</taxon>
        <taxon>Solanaceae</taxon>
        <taxon>Solanoideae</taxon>
        <taxon>Solaneae</taxon>
        <taxon>Solanum</taxon>
    </lineage>
</organism>